<dbReference type="AlphaFoldDB" id="A0A371X479"/>
<dbReference type="RefSeq" id="WP_116625793.1">
    <property type="nucleotide sequence ID" value="NZ_QURN01000026.1"/>
</dbReference>
<keyword evidence="4" id="KW-1185">Reference proteome</keyword>
<accession>A0A371X479</accession>
<evidence type="ECO:0000313" key="4">
    <source>
        <dbReference type="Proteomes" id="UP000262379"/>
    </source>
</evidence>
<gene>
    <name evidence="3" type="ORF">DY251_20620</name>
</gene>
<feature type="transmembrane region" description="Helical" evidence="2">
    <location>
        <begin position="47"/>
        <end position="68"/>
    </location>
</feature>
<evidence type="ECO:0000256" key="2">
    <source>
        <dbReference type="SAM" id="Phobius"/>
    </source>
</evidence>
<keyword evidence="2" id="KW-0812">Transmembrane</keyword>
<keyword evidence="2" id="KW-1133">Transmembrane helix</keyword>
<dbReference type="EMBL" id="QURN01000026">
    <property type="protein sequence ID" value="RFC63824.1"/>
    <property type="molecule type" value="Genomic_DNA"/>
</dbReference>
<evidence type="ECO:0000313" key="3">
    <source>
        <dbReference type="EMBL" id="RFC63824.1"/>
    </source>
</evidence>
<proteinExistence type="predicted"/>
<feature type="region of interest" description="Disordered" evidence="1">
    <location>
        <begin position="75"/>
        <end position="95"/>
    </location>
</feature>
<organism evidence="3 4">
    <name type="scientific">Mesorhizobium denitrificans</name>
    <dbReference type="NCBI Taxonomy" id="2294114"/>
    <lineage>
        <taxon>Bacteria</taxon>
        <taxon>Pseudomonadati</taxon>
        <taxon>Pseudomonadota</taxon>
        <taxon>Alphaproteobacteria</taxon>
        <taxon>Hyphomicrobiales</taxon>
        <taxon>Phyllobacteriaceae</taxon>
        <taxon>Mesorhizobium</taxon>
    </lineage>
</organism>
<name>A0A371X479_9HYPH</name>
<comment type="caution">
    <text evidence="3">The sequence shown here is derived from an EMBL/GenBank/DDBJ whole genome shotgun (WGS) entry which is preliminary data.</text>
</comment>
<sequence>MTVQSGLSSPETAARLLRALRTPAWLLVGLSALAVTLWSRWDWLVAAGLASLVLAVLPCAVMCALGVCMHRNMPHAKAPSCQAPCERTDAAGERK</sequence>
<feature type="transmembrane region" description="Helical" evidence="2">
    <location>
        <begin position="24"/>
        <end position="41"/>
    </location>
</feature>
<reference evidence="4" key="1">
    <citation type="submission" date="2018-08" db="EMBL/GenBank/DDBJ databases">
        <authorList>
            <person name="Im W.T."/>
        </authorList>
    </citation>
    <scope>NUCLEOTIDE SEQUENCE [LARGE SCALE GENOMIC DNA]</scope>
    <source>
        <strain evidence="4">LA-28</strain>
    </source>
</reference>
<protein>
    <submittedName>
        <fullName evidence="3">Uncharacterized protein</fullName>
    </submittedName>
</protein>
<dbReference type="Proteomes" id="UP000262379">
    <property type="component" value="Unassembled WGS sequence"/>
</dbReference>
<evidence type="ECO:0000256" key="1">
    <source>
        <dbReference type="SAM" id="MobiDB-lite"/>
    </source>
</evidence>
<feature type="compositionally biased region" description="Basic and acidic residues" evidence="1">
    <location>
        <begin position="86"/>
        <end position="95"/>
    </location>
</feature>
<keyword evidence="2" id="KW-0472">Membrane</keyword>